<accession>A0A1C0Z5M3</accession>
<name>A0A1C0Z5M3_9BACL</name>
<evidence type="ECO:0000313" key="2">
    <source>
        <dbReference type="Proteomes" id="UP000093482"/>
    </source>
</evidence>
<sequence length="196" mass="21410">MRTFFTTAALATALLASCNTTKPESITTANDTTETTAIETEEQTMPTFIAQQGTITSLNQTDDGLFVEATLNDEPLTFLLFDDTPIVNNKGEDVTLQEGMNVQGYVYANSPMVMIYPPRYTPAIIVVETGDVGMYSVASFNDDHVNDTNMLQVTTDEPMPAGNYAVFYTTSTRSIPAQATPHRIIALPNRFAEATE</sequence>
<gene>
    <name evidence="1" type="ORF">A6K76_00440</name>
</gene>
<dbReference type="Proteomes" id="UP000093482">
    <property type="component" value="Unassembled WGS sequence"/>
</dbReference>
<dbReference type="OrthoDB" id="1684927at2"/>
<protein>
    <submittedName>
        <fullName evidence="1">Uncharacterized protein</fullName>
    </submittedName>
</protein>
<keyword evidence="2" id="KW-1185">Reference proteome</keyword>
<reference evidence="1 2" key="1">
    <citation type="submission" date="2016-07" db="EMBL/GenBank/DDBJ databases">
        <title>Caryophanon latum genome sequencing.</title>
        <authorList>
            <person name="Verma A."/>
            <person name="Pal Y."/>
            <person name="Krishnamurthi S."/>
        </authorList>
    </citation>
    <scope>NUCLEOTIDE SEQUENCE [LARGE SCALE GENOMIC DNA]</scope>
    <source>
        <strain evidence="1 2">DSM 14151</strain>
    </source>
</reference>
<organism evidence="1 2">
    <name type="scientific">Caryophanon latum</name>
    <dbReference type="NCBI Taxonomy" id="33977"/>
    <lineage>
        <taxon>Bacteria</taxon>
        <taxon>Bacillati</taxon>
        <taxon>Bacillota</taxon>
        <taxon>Bacilli</taxon>
        <taxon>Bacillales</taxon>
        <taxon>Caryophanaceae</taxon>
        <taxon>Caryophanon</taxon>
    </lineage>
</organism>
<dbReference type="PROSITE" id="PS51257">
    <property type="entry name" value="PROKAR_LIPOPROTEIN"/>
    <property type="match status" value="1"/>
</dbReference>
<dbReference type="EMBL" id="MATO01000001">
    <property type="protein sequence ID" value="OCS94672.1"/>
    <property type="molecule type" value="Genomic_DNA"/>
</dbReference>
<dbReference type="RefSeq" id="WP_066461033.1">
    <property type="nucleotide sequence ID" value="NZ_MATO01000001.1"/>
</dbReference>
<comment type="caution">
    <text evidence="1">The sequence shown here is derived from an EMBL/GenBank/DDBJ whole genome shotgun (WGS) entry which is preliminary data.</text>
</comment>
<proteinExistence type="predicted"/>
<evidence type="ECO:0000313" key="1">
    <source>
        <dbReference type="EMBL" id="OCS94672.1"/>
    </source>
</evidence>
<dbReference type="AlphaFoldDB" id="A0A1C0Z5M3"/>